<gene>
    <name evidence="2" type="ORF">Bfra_012451</name>
</gene>
<feature type="domain" description="Homing endonuclease LAGLIDADG" evidence="1">
    <location>
        <begin position="42"/>
        <end position="73"/>
    </location>
</feature>
<dbReference type="InterPro" id="IPR004860">
    <property type="entry name" value="LAGLIDADG_dom"/>
</dbReference>
<dbReference type="InterPro" id="IPR027434">
    <property type="entry name" value="Homing_endonucl"/>
</dbReference>
<proteinExistence type="predicted"/>
<dbReference type="PANTHER" id="PTHR36181">
    <property type="entry name" value="INTRON-ENCODED ENDONUCLEASE AI3-RELATED"/>
    <property type="match status" value="1"/>
</dbReference>
<dbReference type="GO" id="GO:0004519">
    <property type="term" value="F:endonuclease activity"/>
    <property type="evidence" value="ECO:0007669"/>
    <property type="project" value="InterPro"/>
</dbReference>
<dbReference type="SUPFAM" id="SSF55608">
    <property type="entry name" value="Homing endonucleases"/>
    <property type="match status" value="2"/>
</dbReference>
<comment type="caution">
    <text evidence="2">The sequence shown here is derived from an EMBL/GenBank/DDBJ whole genome shotgun (WGS) entry which is preliminary data.</text>
</comment>
<feature type="domain" description="Homing endonuclease LAGLIDADG" evidence="1">
    <location>
        <begin position="131"/>
        <end position="185"/>
    </location>
</feature>
<keyword evidence="3" id="KW-1185">Reference proteome</keyword>
<dbReference type="EMBL" id="JABFCT010000023">
    <property type="protein sequence ID" value="KAF5868399.1"/>
    <property type="molecule type" value="Genomic_DNA"/>
</dbReference>
<protein>
    <submittedName>
        <fullName evidence="2">Uncharacterized 49.1 kDa protein in nd3</fullName>
    </submittedName>
</protein>
<evidence type="ECO:0000259" key="1">
    <source>
        <dbReference type="Pfam" id="PF00961"/>
    </source>
</evidence>
<organism evidence="2 3">
    <name type="scientific">Botrytis fragariae</name>
    <dbReference type="NCBI Taxonomy" id="1964551"/>
    <lineage>
        <taxon>Eukaryota</taxon>
        <taxon>Fungi</taxon>
        <taxon>Dikarya</taxon>
        <taxon>Ascomycota</taxon>
        <taxon>Pezizomycotina</taxon>
        <taxon>Leotiomycetes</taxon>
        <taxon>Helotiales</taxon>
        <taxon>Sclerotiniaceae</taxon>
        <taxon>Botrytis</taxon>
    </lineage>
</organism>
<dbReference type="Pfam" id="PF00961">
    <property type="entry name" value="LAGLIDADG_1"/>
    <property type="match status" value="2"/>
</dbReference>
<dbReference type="Proteomes" id="UP000531561">
    <property type="component" value="Unassembled WGS sequence"/>
</dbReference>
<dbReference type="RefSeq" id="XP_037187348.1">
    <property type="nucleotide sequence ID" value="XM_037342766.1"/>
</dbReference>
<reference evidence="2 3" key="1">
    <citation type="journal article" date="2020" name="Phytopathology">
        <title>A high-quality genome resource of Botrytis fragariae, a new and rapidly spreading fungal pathogen causing strawberry gray mold in the U.S.A.</title>
        <authorList>
            <person name="Wu Y."/>
            <person name="Saski C.A."/>
            <person name="Schnabel G."/>
            <person name="Xiao S."/>
            <person name="Hu M."/>
        </authorList>
    </citation>
    <scope>NUCLEOTIDE SEQUENCE [LARGE SCALE GENOMIC DNA]</scope>
    <source>
        <strain evidence="2 3">BVB16</strain>
    </source>
</reference>
<dbReference type="Gene3D" id="3.10.28.10">
    <property type="entry name" value="Homing endonucleases"/>
    <property type="match status" value="3"/>
</dbReference>
<dbReference type="PANTHER" id="PTHR36181:SF4">
    <property type="entry name" value="LAGLIDADG ENDONUCLEASE"/>
    <property type="match status" value="1"/>
</dbReference>
<name>A0A8H6AJA6_9HELO</name>
<dbReference type="AlphaFoldDB" id="A0A8H6AJA6"/>
<sequence>MSRFIDGDGSFAVSIAKKKSGLDQKDLDLLVQIKDFFKVGSTKDLIKYILPHFDKYPLATAKLKDYLVFKKIILLMEKGEHNYLPGLLKIFSLRAILNKGLPGIIKTEFPYIIPAILPEFKVSSDFNPHWLSGFIAAEGSFFISLYSNEKRKAGLSQHVKDIELLERLAKYLKCGRISEASNRETAE</sequence>
<dbReference type="GeneID" id="59266458"/>
<dbReference type="GO" id="GO:0005739">
    <property type="term" value="C:mitochondrion"/>
    <property type="evidence" value="ECO:0007669"/>
    <property type="project" value="UniProtKB-ARBA"/>
</dbReference>
<dbReference type="OrthoDB" id="3665149at2759"/>
<evidence type="ECO:0000313" key="3">
    <source>
        <dbReference type="Proteomes" id="UP000531561"/>
    </source>
</evidence>
<dbReference type="InterPro" id="IPR051289">
    <property type="entry name" value="LAGLIDADG_Endonuclease"/>
</dbReference>
<evidence type="ECO:0000313" key="2">
    <source>
        <dbReference type="EMBL" id="KAF5868399.1"/>
    </source>
</evidence>
<accession>A0A8H6AJA6</accession>